<evidence type="ECO:0000313" key="2">
    <source>
        <dbReference type="EMBL" id="KAF9119593.1"/>
    </source>
</evidence>
<dbReference type="GO" id="GO:0046872">
    <property type="term" value="F:metal ion binding"/>
    <property type="evidence" value="ECO:0007669"/>
    <property type="project" value="InterPro"/>
</dbReference>
<proteinExistence type="predicted"/>
<dbReference type="Pfam" id="PF00403">
    <property type="entry name" value="HMA"/>
    <property type="match status" value="1"/>
</dbReference>
<gene>
    <name evidence="2" type="ORF">BG015_006285</name>
</gene>
<organism evidence="2 3">
    <name type="scientific">Linnemannia schmuckeri</name>
    <dbReference type="NCBI Taxonomy" id="64567"/>
    <lineage>
        <taxon>Eukaryota</taxon>
        <taxon>Fungi</taxon>
        <taxon>Fungi incertae sedis</taxon>
        <taxon>Mucoromycota</taxon>
        <taxon>Mortierellomycotina</taxon>
        <taxon>Mortierellomycetes</taxon>
        <taxon>Mortierellales</taxon>
        <taxon>Mortierellaceae</taxon>
        <taxon>Linnemannia</taxon>
    </lineage>
</organism>
<feature type="domain" description="HMA" evidence="1">
    <location>
        <begin position="89"/>
        <end position="155"/>
    </location>
</feature>
<comment type="caution">
    <text evidence="2">The sequence shown here is derived from an EMBL/GenBank/DDBJ whole genome shotgun (WGS) entry which is preliminary data.</text>
</comment>
<dbReference type="OrthoDB" id="689350at2759"/>
<dbReference type="CDD" id="cd00371">
    <property type="entry name" value="HMA"/>
    <property type="match status" value="1"/>
</dbReference>
<evidence type="ECO:0000313" key="3">
    <source>
        <dbReference type="Proteomes" id="UP000748756"/>
    </source>
</evidence>
<name>A0A9P5R1T2_9FUNG</name>
<evidence type="ECO:0000259" key="1">
    <source>
        <dbReference type="PROSITE" id="PS50846"/>
    </source>
</evidence>
<dbReference type="SUPFAM" id="SSF55008">
    <property type="entry name" value="HMA, heavy metal-associated domain"/>
    <property type="match status" value="1"/>
</dbReference>
<sequence length="156" mass="16971">MVAVYNQSTTGSLQRFPNSFLLVTPSSILRLPTFLENVKWGIPTFLTAPRDVKHDEPITAAPVPVQLSSQDQAVGSSGLGSSGSGGMFMKYVVQIDGMACEACASRLRQHFSRQDGIERANVFFDEKKLVLWTQAGSGSMMLSERVIQDMVGQVDA</sequence>
<accession>A0A9P5R1T2</accession>
<dbReference type="InterPro" id="IPR036163">
    <property type="entry name" value="HMA_dom_sf"/>
</dbReference>
<protein>
    <recommendedName>
        <fullName evidence="1">HMA domain-containing protein</fullName>
    </recommendedName>
</protein>
<reference evidence="2" key="1">
    <citation type="journal article" date="2020" name="Fungal Divers.">
        <title>Resolving the Mortierellaceae phylogeny through synthesis of multi-gene phylogenetics and phylogenomics.</title>
        <authorList>
            <person name="Vandepol N."/>
            <person name="Liber J."/>
            <person name="Desiro A."/>
            <person name="Na H."/>
            <person name="Kennedy M."/>
            <person name="Barry K."/>
            <person name="Grigoriev I.V."/>
            <person name="Miller A.N."/>
            <person name="O'Donnell K."/>
            <person name="Stajich J.E."/>
            <person name="Bonito G."/>
        </authorList>
    </citation>
    <scope>NUCLEOTIDE SEQUENCE</scope>
    <source>
        <strain evidence="2">NRRL 6426</strain>
    </source>
</reference>
<dbReference type="PROSITE" id="PS50846">
    <property type="entry name" value="HMA_2"/>
    <property type="match status" value="1"/>
</dbReference>
<dbReference type="Gene3D" id="3.30.70.100">
    <property type="match status" value="1"/>
</dbReference>
<dbReference type="Proteomes" id="UP000748756">
    <property type="component" value="Unassembled WGS sequence"/>
</dbReference>
<dbReference type="EMBL" id="JAAAUQ010002984">
    <property type="protein sequence ID" value="KAF9119593.1"/>
    <property type="molecule type" value="Genomic_DNA"/>
</dbReference>
<keyword evidence="3" id="KW-1185">Reference proteome</keyword>
<dbReference type="AlphaFoldDB" id="A0A9P5R1T2"/>
<feature type="non-terminal residue" evidence="2">
    <location>
        <position position="156"/>
    </location>
</feature>
<dbReference type="InterPro" id="IPR006121">
    <property type="entry name" value="HMA_dom"/>
</dbReference>